<dbReference type="SUPFAM" id="SSF52540">
    <property type="entry name" value="P-loop containing nucleoside triphosphate hydrolases"/>
    <property type="match status" value="1"/>
</dbReference>
<keyword evidence="2" id="KW-0547">Nucleotide-binding</keyword>
<evidence type="ECO:0000256" key="3">
    <source>
        <dbReference type="ARBA" id="ARBA00022840"/>
    </source>
</evidence>
<feature type="domain" description="AAA+ ATPase" evidence="5">
    <location>
        <begin position="310"/>
        <end position="445"/>
    </location>
</feature>
<keyword evidence="3" id="KW-0067">ATP-binding</keyword>
<dbReference type="InterPro" id="IPR003593">
    <property type="entry name" value="AAA+_ATPase"/>
</dbReference>
<feature type="region of interest" description="Disordered" evidence="4">
    <location>
        <begin position="181"/>
        <end position="264"/>
    </location>
</feature>
<evidence type="ECO:0000313" key="6">
    <source>
        <dbReference type="EMBL" id="SDE14729.1"/>
    </source>
</evidence>
<dbReference type="Gene3D" id="1.10.8.60">
    <property type="match status" value="1"/>
</dbReference>
<evidence type="ECO:0000256" key="2">
    <source>
        <dbReference type="ARBA" id="ARBA00022741"/>
    </source>
</evidence>
<dbReference type="EMBL" id="LT629688">
    <property type="protein sequence ID" value="SDE14729.1"/>
    <property type="molecule type" value="Genomic_DNA"/>
</dbReference>
<proteinExistence type="inferred from homology"/>
<dbReference type="PANTHER" id="PTHR43392">
    <property type="entry name" value="AAA-TYPE ATPASE FAMILY PROTEIN / ANKYRIN REPEAT FAMILY PROTEIN"/>
    <property type="match status" value="1"/>
</dbReference>
<sequence length="562" mass="59302">MTDPALARALDAVAAAARLAGTDPDTARTEATQLAASVAESSPGAFVDWAEALGGEPSAEAFMATAHRGRRWRSAPTPALAELVRRRSQHAPALAEALVDVCTAAATLGRPGEQVLGTSQLAAAAQLAAVRPTSPPPTPATGDVPADDVSAPTGEDSFLSQAPALLTRVLDRLTEVDREAAETQRRRVQQAPWNLDLDPGTPFAPGAFGDLSTLGSRPTGPQPGRPDAVDPGPTAPERTSAGDPEPLGRAADADPPAEEETEPAPTLEELLAELDALVGLETVKAEIHRQAAVLSVEKLRAEKGLKNATLTRHLVFTGNPGTGKTTVARLVAGIYRALGLLSKGQLVEVDRSELVAGYLGQTALKTAEVVARAEGGVLFVDEAYSLTGDQYGTEAVDTLVKEMEDRRDDLVVIVAGYPLPMSLFVAQNPGLASRFRTTIEFQDYTDTELSQILELLCRQADYDLAPGAAERFAEILALTPRDQGFGNGRFARNCLEAAIGHHAWRLRGVSDPDVATLRTLVAEDLELPRLQAPGTAAVQTVPEHVTWPDQPVATSDDEGDAR</sequence>
<dbReference type="Pfam" id="PF17866">
    <property type="entry name" value="AAA_lid_6"/>
    <property type="match status" value="1"/>
</dbReference>
<dbReference type="InterPro" id="IPR000641">
    <property type="entry name" value="CbxX/CfxQ"/>
</dbReference>
<dbReference type="InterPro" id="IPR050773">
    <property type="entry name" value="CbxX/CfxQ_RuBisCO_ESX"/>
</dbReference>
<dbReference type="InterPro" id="IPR041627">
    <property type="entry name" value="AAA_lid_6"/>
</dbReference>
<dbReference type="Pfam" id="PF00004">
    <property type="entry name" value="AAA"/>
    <property type="match status" value="1"/>
</dbReference>
<reference evidence="6 7" key="1">
    <citation type="submission" date="2016-10" db="EMBL/GenBank/DDBJ databases">
        <authorList>
            <person name="de Groot N.N."/>
        </authorList>
    </citation>
    <scope>NUCLEOTIDE SEQUENCE [LARGE SCALE GENOMIC DNA]</scope>
    <source>
        <strain evidence="6 7">MON 2.2</strain>
    </source>
</reference>
<accession>A0A1G7AIT5</accession>
<evidence type="ECO:0000259" key="5">
    <source>
        <dbReference type="SMART" id="SM00382"/>
    </source>
</evidence>
<dbReference type="GO" id="GO:0005524">
    <property type="term" value="F:ATP binding"/>
    <property type="evidence" value="ECO:0007669"/>
    <property type="project" value="UniProtKB-KW"/>
</dbReference>
<organism evidence="6 7">
    <name type="scientific">Auraticoccus monumenti</name>
    <dbReference type="NCBI Taxonomy" id="675864"/>
    <lineage>
        <taxon>Bacteria</taxon>
        <taxon>Bacillati</taxon>
        <taxon>Actinomycetota</taxon>
        <taxon>Actinomycetes</taxon>
        <taxon>Propionibacteriales</taxon>
        <taxon>Propionibacteriaceae</taxon>
        <taxon>Auraticoccus</taxon>
    </lineage>
</organism>
<dbReference type="InterPro" id="IPR027417">
    <property type="entry name" value="P-loop_NTPase"/>
</dbReference>
<dbReference type="PANTHER" id="PTHR43392:SF2">
    <property type="entry name" value="AAA-TYPE ATPASE FAMILY PROTEIN _ ANKYRIN REPEAT FAMILY PROTEIN"/>
    <property type="match status" value="1"/>
</dbReference>
<dbReference type="PRINTS" id="PR00819">
    <property type="entry name" value="CBXCFQXSUPER"/>
</dbReference>
<protein>
    <submittedName>
        <fullName evidence="6">AAA+-type ATPase, SpoVK/Ycf46/Vps4 family</fullName>
    </submittedName>
</protein>
<dbReference type="InterPro" id="IPR003959">
    <property type="entry name" value="ATPase_AAA_core"/>
</dbReference>
<dbReference type="RefSeq" id="WP_231946305.1">
    <property type="nucleotide sequence ID" value="NZ_LT629688.1"/>
</dbReference>
<dbReference type="AlphaFoldDB" id="A0A1G7AIT5"/>
<keyword evidence="7" id="KW-1185">Reference proteome</keyword>
<feature type="region of interest" description="Disordered" evidence="4">
    <location>
        <begin position="128"/>
        <end position="156"/>
    </location>
</feature>
<dbReference type="Gene3D" id="3.40.50.300">
    <property type="entry name" value="P-loop containing nucleotide triphosphate hydrolases"/>
    <property type="match status" value="1"/>
</dbReference>
<evidence type="ECO:0000256" key="1">
    <source>
        <dbReference type="ARBA" id="ARBA00010378"/>
    </source>
</evidence>
<name>A0A1G7AIT5_9ACTN</name>
<dbReference type="STRING" id="675864.SAMN04489747_2633"/>
<comment type="similarity">
    <text evidence="1">Belongs to the CbxX/CfxQ family.</text>
</comment>
<gene>
    <name evidence="6" type="ORF">SAMN04489747_2633</name>
</gene>
<dbReference type="CDD" id="cd00009">
    <property type="entry name" value="AAA"/>
    <property type="match status" value="1"/>
</dbReference>
<dbReference type="FunFam" id="3.40.50.300:FF:000216">
    <property type="entry name" value="Type VII secretion ATPase EccA"/>
    <property type="match status" value="1"/>
</dbReference>
<evidence type="ECO:0000256" key="4">
    <source>
        <dbReference type="SAM" id="MobiDB-lite"/>
    </source>
</evidence>
<evidence type="ECO:0000313" key="7">
    <source>
        <dbReference type="Proteomes" id="UP000198546"/>
    </source>
</evidence>
<dbReference type="GO" id="GO:0016887">
    <property type="term" value="F:ATP hydrolysis activity"/>
    <property type="evidence" value="ECO:0007669"/>
    <property type="project" value="InterPro"/>
</dbReference>
<dbReference type="SMART" id="SM00382">
    <property type="entry name" value="AAA"/>
    <property type="match status" value="1"/>
</dbReference>
<dbReference type="Proteomes" id="UP000198546">
    <property type="component" value="Chromosome i"/>
</dbReference>